<protein>
    <submittedName>
        <fullName evidence="7">LysR family transcriptional regulator</fullName>
    </submittedName>
</protein>
<dbReference type="Proteomes" id="UP000467240">
    <property type="component" value="Unassembled WGS sequence"/>
</dbReference>
<dbReference type="PROSITE" id="PS50931">
    <property type="entry name" value="HTH_LYSR"/>
    <property type="match status" value="1"/>
</dbReference>
<dbReference type="InterPro" id="IPR036390">
    <property type="entry name" value="WH_DNA-bd_sf"/>
</dbReference>
<dbReference type="SUPFAM" id="SSF53850">
    <property type="entry name" value="Periplasmic binding protein-like II"/>
    <property type="match status" value="1"/>
</dbReference>
<dbReference type="SUPFAM" id="SSF46785">
    <property type="entry name" value="Winged helix' DNA-binding domain"/>
    <property type="match status" value="1"/>
</dbReference>
<keyword evidence="2" id="KW-0805">Transcription regulation</keyword>
<comment type="similarity">
    <text evidence="1">Belongs to the LysR transcriptional regulatory family.</text>
</comment>
<dbReference type="AlphaFoldDB" id="A0A7J5BQD8"/>
<dbReference type="OrthoDB" id="3181812at2"/>
<dbReference type="Gene3D" id="1.10.10.10">
    <property type="entry name" value="Winged helix-like DNA-binding domain superfamily/Winged helix DNA-binding domain"/>
    <property type="match status" value="1"/>
</dbReference>
<dbReference type="GO" id="GO:0003677">
    <property type="term" value="F:DNA binding"/>
    <property type="evidence" value="ECO:0007669"/>
    <property type="project" value="UniProtKB-KW"/>
</dbReference>
<comment type="caution">
    <text evidence="7">The sequence shown here is derived from an EMBL/GenBank/DDBJ whole genome shotgun (WGS) entry which is preliminary data.</text>
</comment>
<dbReference type="Pfam" id="PF03466">
    <property type="entry name" value="LysR_substrate"/>
    <property type="match status" value="1"/>
</dbReference>
<gene>
    <name evidence="7" type="ORF">F8O01_14800</name>
</gene>
<feature type="compositionally biased region" description="Basic residues" evidence="5">
    <location>
        <begin position="197"/>
        <end position="216"/>
    </location>
</feature>
<name>A0A7J5BQD8_9MICO</name>
<sequence length="216" mass="23262">MDLRLFRSFLEVAETRNFTRAAARIHLAQSALSQQISLLERDLGVRLFHRTSRSVTLTEAGTALVPLARDLLRRTERIRAEMDALAGLERGTLLIGLLQTPTPVFDIVDLLGTFRDAHPGIELHVTDAPSEVMTARVASGDLDLAIVGLAHDEVPADLDYVPLAVEPLVAVTAADGVLDGTDPEALATSRPLARSCTSRRARASGGASRRRSRAPG</sequence>
<dbReference type="GO" id="GO:0003700">
    <property type="term" value="F:DNA-binding transcription factor activity"/>
    <property type="evidence" value="ECO:0007669"/>
    <property type="project" value="InterPro"/>
</dbReference>
<dbReference type="PRINTS" id="PR00039">
    <property type="entry name" value="HTHLYSR"/>
</dbReference>
<dbReference type="Gene3D" id="3.40.190.10">
    <property type="entry name" value="Periplasmic binding protein-like II"/>
    <property type="match status" value="1"/>
</dbReference>
<dbReference type="GO" id="GO:0005829">
    <property type="term" value="C:cytosol"/>
    <property type="evidence" value="ECO:0007669"/>
    <property type="project" value="TreeGrafter"/>
</dbReference>
<reference evidence="7 8" key="1">
    <citation type="submission" date="2019-09" db="EMBL/GenBank/DDBJ databases">
        <title>Phylogeny of genus Pseudoclavibacter and closely related genus.</title>
        <authorList>
            <person name="Li Y."/>
        </authorList>
    </citation>
    <scope>NUCLEOTIDE SEQUENCE [LARGE SCALE GENOMIC DNA]</scope>
    <source>
        <strain evidence="7 8">DSM 23821</strain>
    </source>
</reference>
<dbReference type="InterPro" id="IPR036388">
    <property type="entry name" value="WH-like_DNA-bd_sf"/>
</dbReference>
<dbReference type="InterPro" id="IPR000847">
    <property type="entry name" value="LysR_HTH_N"/>
</dbReference>
<evidence type="ECO:0000259" key="6">
    <source>
        <dbReference type="PROSITE" id="PS50931"/>
    </source>
</evidence>
<dbReference type="InterPro" id="IPR005119">
    <property type="entry name" value="LysR_subst-bd"/>
</dbReference>
<keyword evidence="3" id="KW-0238">DNA-binding</keyword>
<evidence type="ECO:0000313" key="8">
    <source>
        <dbReference type="Proteomes" id="UP000467240"/>
    </source>
</evidence>
<evidence type="ECO:0000256" key="2">
    <source>
        <dbReference type="ARBA" id="ARBA00023015"/>
    </source>
</evidence>
<dbReference type="RefSeq" id="WP_158041728.1">
    <property type="nucleotide sequence ID" value="NZ_JACCFV010000001.1"/>
</dbReference>
<feature type="region of interest" description="Disordered" evidence="5">
    <location>
        <begin position="180"/>
        <end position="216"/>
    </location>
</feature>
<dbReference type="EMBL" id="WBJZ01000022">
    <property type="protein sequence ID" value="KAB1653612.1"/>
    <property type="molecule type" value="Genomic_DNA"/>
</dbReference>
<dbReference type="Pfam" id="PF00126">
    <property type="entry name" value="HTH_1"/>
    <property type="match status" value="1"/>
</dbReference>
<organism evidence="7 8">
    <name type="scientific">Pseudoclavibacter chungangensis</name>
    <dbReference type="NCBI Taxonomy" id="587635"/>
    <lineage>
        <taxon>Bacteria</taxon>
        <taxon>Bacillati</taxon>
        <taxon>Actinomycetota</taxon>
        <taxon>Actinomycetes</taxon>
        <taxon>Micrococcales</taxon>
        <taxon>Microbacteriaceae</taxon>
        <taxon>Pseudoclavibacter</taxon>
    </lineage>
</organism>
<evidence type="ECO:0000256" key="5">
    <source>
        <dbReference type="SAM" id="MobiDB-lite"/>
    </source>
</evidence>
<keyword evidence="8" id="KW-1185">Reference proteome</keyword>
<dbReference type="InterPro" id="IPR050950">
    <property type="entry name" value="HTH-type_LysR_regulators"/>
</dbReference>
<evidence type="ECO:0000256" key="1">
    <source>
        <dbReference type="ARBA" id="ARBA00009437"/>
    </source>
</evidence>
<evidence type="ECO:0000256" key="3">
    <source>
        <dbReference type="ARBA" id="ARBA00023125"/>
    </source>
</evidence>
<feature type="domain" description="HTH lysR-type" evidence="6">
    <location>
        <begin position="1"/>
        <end position="58"/>
    </location>
</feature>
<evidence type="ECO:0000313" key="7">
    <source>
        <dbReference type="EMBL" id="KAB1653612.1"/>
    </source>
</evidence>
<keyword evidence="4" id="KW-0804">Transcription</keyword>
<accession>A0A7J5BQD8</accession>
<proteinExistence type="inferred from homology"/>
<evidence type="ECO:0000256" key="4">
    <source>
        <dbReference type="ARBA" id="ARBA00023163"/>
    </source>
</evidence>
<dbReference type="FunFam" id="1.10.10.10:FF:000001">
    <property type="entry name" value="LysR family transcriptional regulator"/>
    <property type="match status" value="1"/>
</dbReference>
<dbReference type="PANTHER" id="PTHR30419">
    <property type="entry name" value="HTH-TYPE TRANSCRIPTIONAL REGULATOR YBHD"/>
    <property type="match status" value="1"/>
</dbReference>